<comment type="caution">
    <text evidence="4">The sequence shown here is derived from an EMBL/GenBank/DDBJ whole genome shotgun (WGS) entry which is preliminary data.</text>
</comment>
<evidence type="ECO:0008006" key="6">
    <source>
        <dbReference type="Google" id="ProtNLM"/>
    </source>
</evidence>
<keyword evidence="1" id="KW-1133">Transmembrane helix</keyword>
<organism evidence="4 5">
    <name type="scientific">Candidatus Buchananbacteria bacterium RIFCSPLOWO2_02_FULL_46_11b</name>
    <dbReference type="NCBI Taxonomy" id="1797548"/>
    <lineage>
        <taxon>Bacteria</taxon>
        <taxon>Candidatus Buchananiibacteriota</taxon>
    </lineage>
</organism>
<evidence type="ECO:0000313" key="5">
    <source>
        <dbReference type="Proteomes" id="UP000177408"/>
    </source>
</evidence>
<keyword evidence="1" id="KW-0472">Membrane</keyword>
<evidence type="ECO:0000313" key="4">
    <source>
        <dbReference type="EMBL" id="OGY57177.1"/>
    </source>
</evidence>
<name>A0A1G1Z0J7_9BACT</name>
<proteinExistence type="predicted"/>
<feature type="domain" description="DUF3048" evidence="3">
    <location>
        <begin position="250"/>
        <end position="359"/>
    </location>
</feature>
<dbReference type="EMBL" id="MHIR01000034">
    <property type="protein sequence ID" value="OGY57177.1"/>
    <property type="molecule type" value="Genomic_DNA"/>
</dbReference>
<evidence type="ECO:0000259" key="2">
    <source>
        <dbReference type="Pfam" id="PF11258"/>
    </source>
</evidence>
<feature type="domain" description="DUF3048" evidence="2">
    <location>
        <begin position="87"/>
        <end position="220"/>
    </location>
</feature>
<dbReference type="SUPFAM" id="SSF159774">
    <property type="entry name" value="YerB-like"/>
    <property type="match status" value="1"/>
</dbReference>
<dbReference type="InterPro" id="IPR023158">
    <property type="entry name" value="YerB-like_sf"/>
</dbReference>
<gene>
    <name evidence="4" type="ORF">A3H67_03105</name>
</gene>
<dbReference type="Pfam" id="PF11258">
    <property type="entry name" value="DUF3048"/>
    <property type="match status" value="1"/>
</dbReference>
<dbReference type="AlphaFoldDB" id="A0A1G1Z0J7"/>
<sequence>MTRNKDTINRLINSLRLIGGNLVFNKSGKKTGRRFLAALLFFFIINAAAVLISLYFFILPAIINQPLGILADTGLKSPRRLDGRLGDKDAAALRPIAVMMENHSDSRPVAGLENASLVYESIVEGEITRFLAIFDGRISAERIGPVRSARPFFVTLAEEWGAVYFHAGGSPQALQKLKSSPIFNLNEISSDGIYFFRDREKIAPHNLFTSASLIKQAVLAKEIDTRADFLPWLFKNDEPTIEAELAPEIEINFSKVPDYQVKYRYDSPSNSYVRYQAGEIHKTEAGAILRAKNVVLQYVKARAIDSLGRLNVTLIGQGQAEIYQDGQAIIGFWKKENNRTRFYDSAGREIRFNRGNVWVELVFEK</sequence>
<dbReference type="Pfam" id="PF17479">
    <property type="entry name" value="DUF3048_C"/>
    <property type="match status" value="1"/>
</dbReference>
<reference evidence="4 5" key="1">
    <citation type="journal article" date="2016" name="Nat. Commun.">
        <title>Thousands of microbial genomes shed light on interconnected biogeochemical processes in an aquifer system.</title>
        <authorList>
            <person name="Anantharaman K."/>
            <person name="Brown C.T."/>
            <person name="Hug L.A."/>
            <person name="Sharon I."/>
            <person name="Castelle C.J."/>
            <person name="Probst A.J."/>
            <person name="Thomas B.C."/>
            <person name="Singh A."/>
            <person name="Wilkins M.J."/>
            <person name="Karaoz U."/>
            <person name="Brodie E.L."/>
            <person name="Williams K.H."/>
            <person name="Hubbard S.S."/>
            <person name="Banfield J.F."/>
        </authorList>
    </citation>
    <scope>NUCLEOTIDE SEQUENCE [LARGE SCALE GENOMIC DNA]</scope>
</reference>
<dbReference type="InterPro" id="IPR021416">
    <property type="entry name" value="DUF3048_N"/>
</dbReference>
<dbReference type="InterPro" id="IPR035328">
    <property type="entry name" value="DUF3048_C"/>
</dbReference>
<feature type="transmembrane region" description="Helical" evidence="1">
    <location>
        <begin position="35"/>
        <end position="58"/>
    </location>
</feature>
<accession>A0A1G1Z0J7</accession>
<evidence type="ECO:0000259" key="3">
    <source>
        <dbReference type="Pfam" id="PF17479"/>
    </source>
</evidence>
<dbReference type="Gene3D" id="3.50.90.10">
    <property type="entry name" value="YerB-like"/>
    <property type="match status" value="1"/>
</dbReference>
<dbReference type="Proteomes" id="UP000177408">
    <property type="component" value="Unassembled WGS sequence"/>
</dbReference>
<keyword evidence="1" id="KW-0812">Transmembrane</keyword>
<evidence type="ECO:0000256" key="1">
    <source>
        <dbReference type="SAM" id="Phobius"/>
    </source>
</evidence>
<protein>
    <recommendedName>
        <fullName evidence="6">DUF3048 domain-containing protein</fullName>
    </recommendedName>
</protein>